<dbReference type="AlphaFoldDB" id="A0A8J3IB36"/>
<feature type="transmembrane region" description="Helical" evidence="1">
    <location>
        <begin position="65"/>
        <end position="87"/>
    </location>
</feature>
<accession>A0A8J3IB36</accession>
<dbReference type="EMBL" id="BNJF01000008">
    <property type="protein sequence ID" value="GHO50618.1"/>
    <property type="molecule type" value="Genomic_DNA"/>
</dbReference>
<sequence>MTVNNRSVVRNVSIYVLWLLVVVYAVVKLMNSVLPLHIPTAIGLLIPIVFWLLHGALRYKWSGILTFLVLCLVVSNLLENTSILTGFPFGHYYYTDAFGPKLFQVPLLVGFAYFPGYSAWVLATVLIGDIDRKSSAFTTFAVPFIASFGMVANDLGLDPTISTINHVFIWEQGGGYFGVPFTNYVGWLFTAYVLFQLFALFLRFRRTDSKEEVSAFPKSYYAQAIIVFAVVGLAYVVSYLSGSGDTLVTDAMGVVWHTRSIAEAEATVSIFTMIFIAALSTVKLLQRSATATSASIETGSGETTTREISPELK</sequence>
<evidence type="ECO:0008006" key="4">
    <source>
        <dbReference type="Google" id="ProtNLM"/>
    </source>
</evidence>
<dbReference type="InterPro" id="IPR007354">
    <property type="entry name" value="CruF-like"/>
</dbReference>
<gene>
    <name evidence="2" type="ORF">KSX_87810</name>
</gene>
<evidence type="ECO:0000256" key="1">
    <source>
        <dbReference type="SAM" id="Phobius"/>
    </source>
</evidence>
<keyword evidence="1" id="KW-0472">Membrane</keyword>
<keyword evidence="1" id="KW-0812">Transmembrane</keyword>
<keyword evidence="3" id="KW-1185">Reference proteome</keyword>
<keyword evidence="1" id="KW-1133">Transmembrane helix</keyword>
<dbReference type="PANTHER" id="PTHR39419:SF1">
    <property type="entry name" value="SLL0814 PROTEIN"/>
    <property type="match status" value="1"/>
</dbReference>
<comment type="caution">
    <text evidence="2">The sequence shown here is derived from an EMBL/GenBank/DDBJ whole genome shotgun (WGS) entry which is preliminary data.</text>
</comment>
<evidence type="ECO:0000313" key="3">
    <source>
        <dbReference type="Proteomes" id="UP000612362"/>
    </source>
</evidence>
<feature type="transmembrane region" description="Helical" evidence="1">
    <location>
        <begin position="36"/>
        <end position="53"/>
    </location>
</feature>
<name>A0A8J3IB36_9CHLR</name>
<dbReference type="Proteomes" id="UP000612362">
    <property type="component" value="Unassembled WGS sequence"/>
</dbReference>
<reference evidence="2" key="1">
    <citation type="submission" date="2020-10" db="EMBL/GenBank/DDBJ databases">
        <title>Taxonomic study of unclassified bacteria belonging to the class Ktedonobacteria.</title>
        <authorList>
            <person name="Yabe S."/>
            <person name="Wang C.M."/>
            <person name="Zheng Y."/>
            <person name="Sakai Y."/>
            <person name="Cavaletti L."/>
            <person name="Monciardini P."/>
            <person name="Donadio S."/>
        </authorList>
    </citation>
    <scope>NUCLEOTIDE SEQUENCE</scope>
    <source>
        <strain evidence="2">SOSP1-1</strain>
    </source>
</reference>
<protein>
    <recommendedName>
        <fullName evidence="4">Carotenoid biosynthesis protein</fullName>
    </recommendedName>
</protein>
<dbReference type="RefSeq" id="WP_220199592.1">
    <property type="nucleotide sequence ID" value="NZ_BNJF01000008.1"/>
</dbReference>
<feature type="transmembrane region" description="Helical" evidence="1">
    <location>
        <begin position="134"/>
        <end position="152"/>
    </location>
</feature>
<evidence type="ECO:0000313" key="2">
    <source>
        <dbReference type="EMBL" id="GHO50618.1"/>
    </source>
</evidence>
<proteinExistence type="predicted"/>
<dbReference type="PANTHER" id="PTHR39419">
    <property type="entry name" value="SLL0814 PROTEIN"/>
    <property type="match status" value="1"/>
</dbReference>
<feature type="transmembrane region" description="Helical" evidence="1">
    <location>
        <begin position="12"/>
        <end position="30"/>
    </location>
</feature>
<feature type="transmembrane region" description="Helical" evidence="1">
    <location>
        <begin position="107"/>
        <end position="127"/>
    </location>
</feature>
<dbReference type="Pfam" id="PF04240">
    <property type="entry name" value="Caroten_synth"/>
    <property type="match status" value="1"/>
</dbReference>
<feature type="transmembrane region" description="Helical" evidence="1">
    <location>
        <begin position="220"/>
        <end position="240"/>
    </location>
</feature>
<feature type="transmembrane region" description="Helical" evidence="1">
    <location>
        <begin position="184"/>
        <end position="204"/>
    </location>
</feature>
<feature type="transmembrane region" description="Helical" evidence="1">
    <location>
        <begin position="260"/>
        <end position="279"/>
    </location>
</feature>
<organism evidence="2 3">
    <name type="scientific">Ktedonospora formicarum</name>
    <dbReference type="NCBI Taxonomy" id="2778364"/>
    <lineage>
        <taxon>Bacteria</taxon>
        <taxon>Bacillati</taxon>
        <taxon>Chloroflexota</taxon>
        <taxon>Ktedonobacteria</taxon>
        <taxon>Ktedonobacterales</taxon>
        <taxon>Ktedonobacteraceae</taxon>
        <taxon>Ktedonospora</taxon>
    </lineage>
</organism>